<keyword evidence="1 5" id="KW-0812">Transmembrane</keyword>
<feature type="region of interest" description="Disordered" evidence="4">
    <location>
        <begin position="39"/>
        <end position="88"/>
    </location>
</feature>
<evidence type="ECO:0000256" key="5">
    <source>
        <dbReference type="SAM" id="Phobius"/>
    </source>
</evidence>
<feature type="transmembrane region" description="Helical" evidence="5">
    <location>
        <begin position="174"/>
        <end position="194"/>
    </location>
</feature>
<organism evidence="6 8">
    <name type="scientific">Cyberlindnera jadinii (strain ATCC 18201 / CBS 1600 / BCRC 20928 / JCM 3617 / NBRC 0987 / NRRL Y-1542)</name>
    <name type="common">Torula yeast</name>
    <name type="synonym">Candida utilis</name>
    <dbReference type="NCBI Taxonomy" id="983966"/>
    <lineage>
        <taxon>Eukaryota</taxon>
        <taxon>Fungi</taxon>
        <taxon>Dikarya</taxon>
        <taxon>Ascomycota</taxon>
        <taxon>Saccharomycotina</taxon>
        <taxon>Saccharomycetes</taxon>
        <taxon>Phaffomycetales</taxon>
        <taxon>Phaffomycetaceae</taxon>
        <taxon>Cyberlindnera</taxon>
    </lineage>
</organism>
<dbReference type="OMA" id="AIHMINT"/>
<accession>A0A0H5C6V9</accession>
<dbReference type="InterPro" id="IPR028143">
    <property type="entry name" value="Get2/sif1"/>
</dbReference>
<name>A0A0H5C6V9_CYBJN</name>
<evidence type="ECO:0000313" key="9">
    <source>
        <dbReference type="Proteomes" id="UP000094389"/>
    </source>
</evidence>
<reference evidence="7 9" key="3">
    <citation type="journal article" date="2016" name="Proc. Natl. Acad. Sci. U.S.A.">
        <title>Comparative genomics of biotechnologically important yeasts.</title>
        <authorList>
            <person name="Riley R."/>
            <person name="Haridas S."/>
            <person name="Wolfe K.H."/>
            <person name="Lopes M.R."/>
            <person name="Hittinger C.T."/>
            <person name="Goeker M."/>
            <person name="Salamov A.A."/>
            <person name="Wisecaver J.H."/>
            <person name="Long T.M."/>
            <person name="Calvey C.H."/>
            <person name="Aerts A.L."/>
            <person name="Barry K.W."/>
            <person name="Choi C."/>
            <person name="Clum A."/>
            <person name="Coughlan A.Y."/>
            <person name="Deshpande S."/>
            <person name="Douglass A.P."/>
            <person name="Hanson S.J."/>
            <person name="Klenk H.-P."/>
            <person name="LaButti K.M."/>
            <person name="Lapidus A."/>
            <person name="Lindquist E.A."/>
            <person name="Lipzen A.M."/>
            <person name="Meier-Kolthoff J.P."/>
            <person name="Ohm R.A."/>
            <person name="Otillar R.P."/>
            <person name="Pangilinan J.L."/>
            <person name="Peng Y."/>
            <person name="Rokas A."/>
            <person name="Rosa C.A."/>
            <person name="Scheuner C."/>
            <person name="Sibirny A.A."/>
            <person name="Slot J.C."/>
            <person name="Stielow J.B."/>
            <person name="Sun H."/>
            <person name="Kurtzman C.P."/>
            <person name="Blackwell M."/>
            <person name="Grigoriev I.V."/>
            <person name="Jeffries T.W."/>
        </authorList>
    </citation>
    <scope>NUCLEOTIDE SEQUENCE [LARGE SCALE GENOMIC DNA]</scope>
    <source>
        <strain evidence="9">ATCC 18201 / CBS 1600 / BCRC 20928 / JCM 3617 / NBRC 0987 / NRRL Y-1542</strain>
        <strain evidence="7">NRRL Y-1542</strain>
    </source>
</reference>
<dbReference type="Proteomes" id="UP000038830">
    <property type="component" value="Unassembled WGS sequence"/>
</dbReference>
<evidence type="ECO:0000313" key="7">
    <source>
        <dbReference type="EMBL" id="ODV71917.1"/>
    </source>
</evidence>
<evidence type="ECO:0000313" key="8">
    <source>
        <dbReference type="Proteomes" id="UP000038830"/>
    </source>
</evidence>
<reference evidence="8" key="2">
    <citation type="journal article" date="2015" name="J. Biotechnol.">
        <title>The structure of the Cyberlindnera jadinii genome and its relation to Candida utilis analyzed by the occurrence of single nucleotide polymorphisms.</title>
        <authorList>
            <person name="Rupp O."/>
            <person name="Brinkrolf K."/>
            <person name="Buerth C."/>
            <person name="Kunigo M."/>
            <person name="Schneider J."/>
            <person name="Jaenicke S."/>
            <person name="Goesmann A."/>
            <person name="Puehler A."/>
            <person name="Jaeger K.-E."/>
            <person name="Ernst J.F."/>
        </authorList>
    </citation>
    <scope>NUCLEOTIDE SEQUENCE [LARGE SCALE GENOMIC DNA]</scope>
    <source>
        <strain evidence="8">ATCC 18201 / CBS 1600 / BCRC 20928 / JCM 3617 / NBRC 0987 / NRRL Y-1542</strain>
    </source>
</reference>
<keyword evidence="3 5" id="KW-0472">Membrane</keyword>
<evidence type="ECO:0000256" key="4">
    <source>
        <dbReference type="SAM" id="MobiDB-lite"/>
    </source>
</evidence>
<dbReference type="Pfam" id="PF08690">
    <property type="entry name" value="GET2"/>
    <property type="match status" value="1"/>
</dbReference>
<dbReference type="Proteomes" id="UP000094389">
    <property type="component" value="Unassembled WGS sequence"/>
</dbReference>
<gene>
    <name evidence="6" type="ORF">BN1211_4441</name>
    <name evidence="7" type="ORF">CYBJADRAFT_174574</name>
</gene>
<dbReference type="PANTHER" id="PTHR28263">
    <property type="entry name" value="GOLGI TO ER TRAFFIC PROTEIN 2"/>
    <property type="match status" value="1"/>
</dbReference>
<sequence length="293" mass="33131">MALTEQEKRKLLRERRAAKISNGSARLNKITGDVPAAEDVKPEVKPDNGIKDMIHQDSLGELPHVSREKKTSKSNRISQNFSDDPPVQDIDSVEMQAQAKELQRSLQELIGSVKHEHAQVGNEDSKELEMMFSSMMNGVPKEAGGKQHEEDVDVDFEKIVEAKKANDKFKAQVMALRMALTIAVTLYFYFTYGFKSSTLSIVTGDFTPFIQVFTAFEVIATSAYAIHMINTPEKHYNYNSKILEYLGFVPEQLLSLQWKQRIKLGIKYMELLQLSLFDLSTVVVVFGLLSVLH</sequence>
<dbReference type="STRING" id="983966.A0A0H5C6V9"/>
<evidence type="ECO:0000313" key="6">
    <source>
        <dbReference type="EMBL" id="CEP23783.1"/>
    </source>
</evidence>
<proteinExistence type="predicted"/>
<feature type="transmembrane region" description="Helical" evidence="5">
    <location>
        <begin position="206"/>
        <end position="226"/>
    </location>
</feature>
<evidence type="ECO:0000256" key="2">
    <source>
        <dbReference type="ARBA" id="ARBA00022989"/>
    </source>
</evidence>
<dbReference type="GO" id="GO:0006890">
    <property type="term" value="P:retrograde vesicle-mediated transport, Golgi to endoplasmic reticulum"/>
    <property type="evidence" value="ECO:0007669"/>
    <property type="project" value="TreeGrafter"/>
</dbReference>
<evidence type="ECO:0000256" key="1">
    <source>
        <dbReference type="ARBA" id="ARBA00022692"/>
    </source>
</evidence>
<evidence type="ECO:0008006" key="10">
    <source>
        <dbReference type="Google" id="ProtNLM"/>
    </source>
</evidence>
<reference evidence="6" key="1">
    <citation type="submission" date="2014-12" db="EMBL/GenBank/DDBJ databases">
        <authorList>
            <person name="Jaenicke S."/>
        </authorList>
    </citation>
    <scope>NUCLEOTIDE SEQUENCE [LARGE SCALE GENOMIC DNA]</scope>
    <source>
        <strain evidence="6">CBS1600</strain>
    </source>
</reference>
<protein>
    <recommendedName>
        <fullName evidence="10">Golgi to ER traffic protein 2</fullName>
    </recommendedName>
</protein>
<dbReference type="OrthoDB" id="4097053at2759"/>
<dbReference type="AlphaFoldDB" id="A0A0H5C6V9"/>
<keyword evidence="2 5" id="KW-1133">Transmembrane helix</keyword>
<evidence type="ECO:0000256" key="3">
    <source>
        <dbReference type="ARBA" id="ARBA00023136"/>
    </source>
</evidence>
<feature type="transmembrane region" description="Helical" evidence="5">
    <location>
        <begin position="271"/>
        <end position="292"/>
    </location>
</feature>
<dbReference type="EMBL" id="KV453937">
    <property type="protein sequence ID" value="ODV71917.1"/>
    <property type="molecule type" value="Genomic_DNA"/>
</dbReference>
<accession>A0A1E4RXB0</accession>
<dbReference type="EMBL" id="CDQK01000005">
    <property type="protein sequence ID" value="CEP23783.1"/>
    <property type="molecule type" value="Genomic_DNA"/>
</dbReference>
<keyword evidence="9" id="KW-1185">Reference proteome</keyword>
<feature type="compositionally biased region" description="Basic and acidic residues" evidence="4">
    <location>
        <begin position="39"/>
        <end position="55"/>
    </location>
</feature>
<dbReference type="PANTHER" id="PTHR28263:SF1">
    <property type="entry name" value="GOLGI TO ER TRAFFIC PROTEIN 2"/>
    <property type="match status" value="1"/>
</dbReference>